<dbReference type="KEGG" id="nmes:H9L09_18040"/>
<name>A0A7G9R9T3_9ACTN</name>
<dbReference type="InterPro" id="IPR029045">
    <property type="entry name" value="ClpP/crotonase-like_dom_sf"/>
</dbReference>
<dbReference type="InterPro" id="IPR018376">
    <property type="entry name" value="Enoyl-CoA_hyd/isom_CS"/>
</dbReference>
<protein>
    <submittedName>
        <fullName evidence="4">Enoyl-CoA hydratase/isomerase family protein</fullName>
    </submittedName>
</protein>
<sequence>MSDLILVDQHGAVRWLTLNRPEKLNALSHDMVGELSAALTAAEKDESTKVVVLSGSGRAFCAGFDLTEEAGEGIEGADTWHDILRRDIDVTMQLWSLSKPTVAAVHGWCLAGGCDLAMACDMVIASSDARFGEPEIRYGSGPATMLMPFVLGEKKTNELLFTGDSLSAAEAERIGLVNHVVDDHDLRSAIDALCAKITPTPAGTLRYTKLALTRAYEAMGLRTAVSANHDLSAILNSLDSPEQQAFDERVRTQGLRSALAWRDARYAPPPAPSDLDRSPEP</sequence>
<gene>
    <name evidence="4" type="ORF">H9L09_18040</name>
</gene>
<evidence type="ECO:0000313" key="5">
    <source>
        <dbReference type="Proteomes" id="UP000515947"/>
    </source>
</evidence>
<dbReference type="CDD" id="cd06558">
    <property type="entry name" value="crotonase-like"/>
    <property type="match status" value="1"/>
</dbReference>
<evidence type="ECO:0000256" key="1">
    <source>
        <dbReference type="ARBA" id="ARBA00005254"/>
    </source>
</evidence>
<proteinExistence type="inferred from homology"/>
<organism evidence="4 5">
    <name type="scientific">Nocardioides mesophilus</name>
    <dbReference type="NCBI Taxonomy" id="433659"/>
    <lineage>
        <taxon>Bacteria</taxon>
        <taxon>Bacillati</taxon>
        <taxon>Actinomycetota</taxon>
        <taxon>Actinomycetes</taxon>
        <taxon>Propionibacteriales</taxon>
        <taxon>Nocardioidaceae</taxon>
        <taxon>Nocardioides</taxon>
    </lineage>
</organism>
<feature type="region of interest" description="Disordered" evidence="3">
    <location>
        <begin position="261"/>
        <end position="281"/>
    </location>
</feature>
<evidence type="ECO:0000256" key="3">
    <source>
        <dbReference type="SAM" id="MobiDB-lite"/>
    </source>
</evidence>
<keyword evidence="4" id="KW-0413">Isomerase</keyword>
<comment type="similarity">
    <text evidence="1 2">Belongs to the enoyl-CoA hydratase/isomerase family.</text>
</comment>
<evidence type="ECO:0000313" key="4">
    <source>
        <dbReference type="EMBL" id="QNN52358.1"/>
    </source>
</evidence>
<dbReference type="RefSeq" id="WP_187578200.1">
    <property type="nucleotide sequence ID" value="NZ_CP060713.1"/>
</dbReference>
<dbReference type="PANTHER" id="PTHR43802:SF1">
    <property type="entry name" value="IP11341P-RELATED"/>
    <property type="match status" value="1"/>
</dbReference>
<dbReference type="PANTHER" id="PTHR43802">
    <property type="entry name" value="ENOYL-COA HYDRATASE"/>
    <property type="match status" value="1"/>
</dbReference>
<dbReference type="Pfam" id="PF00378">
    <property type="entry name" value="ECH_1"/>
    <property type="match status" value="1"/>
</dbReference>
<dbReference type="InterPro" id="IPR001753">
    <property type="entry name" value="Enoyl-CoA_hydra/iso"/>
</dbReference>
<keyword evidence="5" id="KW-1185">Reference proteome</keyword>
<accession>A0A7G9R9T3</accession>
<reference evidence="4 5" key="1">
    <citation type="submission" date="2020-08" db="EMBL/GenBank/DDBJ databases">
        <title>Genome sequence of Nocardioides mesophilus KACC 16243T.</title>
        <authorList>
            <person name="Hyun D.-W."/>
            <person name="Bae J.-W."/>
        </authorList>
    </citation>
    <scope>NUCLEOTIDE SEQUENCE [LARGE SCALE GENOMIC DNA]</scope>
    <source>
        <strain evidence="4 5">KACC 16243</strain>
    </source>
</reference>
<dbReference type="Gene3D" id="3.90.226.10">
    <property type="entry name" value="2-enoyl-CoA Hydratase, Chain A, domain 1"/>
    <property type="match status" value="1"/>
</dbReference>
<dbReference type="Proteomes" id="UP000515947">
    <property type="component" value="Chromosome"/>
</dbReference>
<dbReference type="SUPFAM" id="SSF52096">
    <property type="entry name" value="ClpP/crotonase"/>
    <property type="match status" value="1"/>
</dbReference>
<evidence type="ECO:0000256" key="2">
    <source>
        <dbReference type="RuleBase" id="RU003707"/>
    </source>
</evidence>
<dbReference type="AlphaFoldDB" id="A0A7G9R9T3"/>
<dbReference type="GO" id="GO:0016853">
    <property type="term" value="F:isomerase activity"/>
    <property type="evidence" value="ECO:0007669"/>
    <property type="project" value="UniProtKB-KW"/>
</dbReference>
<dbReference type="PROSITE" id="PS00166">
    <property type="entry name" value="ENOYL_COA_HYDRATASE"/>
    <property type="match status" value="1"/>
</dbReference>
<dbReference type="EMBL" id="CP060713">
    <property type="protein sequence ID" value="QNN52358.1"/>
    <property type="molecule type" value="Genomic_DNA"/>
</dbReference>